<keyword evidence="3" id="KW-1185">Reference proteome</keyword>
<gene>
    <name evidence="2" type="ORF">B0H17DRAFT_1152770</name>
</gene>
<comment type="caution">
    <text evidence="2">The sequence shown here is derived from an EMBL/GenBank/DDBJ whole genome shotgun (WGS) entry which is preliminary data.</text>
</comment>
<accession>A0AAD7BB85</accession>
<sequence>MSPHHFSVRRVSAVGTTQILMKGGMHDIAYSLQYTPGVRTTHPNTGVLPFSAQSMPGALTPSGIQQQQKKYNPGNAQIQAPASEVGGQSALPTWRVHPRGPRRRMPRHSLTGGNFGPRFFSTKIPNLSGAFSPTKIWAPAERPPIPRSAGASTMLGRRQYDAQWAPVHRSASIASQHPQQRTLHFYVNDHKPQYCHLNPPRQYPRGSPMLAHPFDQGQLILRPTYNPIPSSPSPAPSNNFYAVLALLLGQYHPPRMHPNDLRDSSASARTSCSLQAFSSPQSCVIRATRRTSGHRHRGQRPRTLKASMSNRLPSRRLHISMLQSGTAFAVFVVDASYAGDSAHPLQMLPLQPRLPRRTHLPPCAPRHLTGPHPIHEPHGFPDGARLCWSSRIHAFDAHVWVQLDSSARRRTADAKEYTDTTACTRRRPSPMRLARREVGVHDGFLARARHRRQLFLMREWAASAFRREEQAGGHMFRINAVLTLSASRLCPTAALERPRTSTDARGRGICAWTWAWRVGAVGHWRRAGFDLEVTKRAACMGARGCAVGCAVSGREGAGAASSQTSMSSETETEIQVLAVVAPKKFVHSPYANGPVVDVDGVIDIHSDGAGLASAFVGSCTSYIPSAYTQQLLDPGYCWTPYTSSFPDNSCSKMSWEDGKLGTTQRGHGTASVVDEGLARQLLSRTK</sequence>
<protein>
    <submittedName>
        <fullName evidence="2">Uncharacterized protein</fullName>
    </submittedName>
</protein>
<feature type="region of interest" description="Disordered" evidence="1">
    <location>
        <begin position="83"/>
        <end position="117"/>
    </location>
</feature>
<evidence type="ECO:0000313" key="3">
    <source>
        <dbReference type="Proteomes" id="UP001221757"/>
    </source>
</evidence>
<dbReference type="EMBL" id="JARKIE010000825">
    <property type="protein sequence ID" value="KAJ7615798.1"/>
    <property type="molecule type" value="Genomic_DNA"/>
</dbReference>
<name>A0AAD7BB85_MYCRO</name>
<reference evidence="2" key="1">
    <citation type="submission" date="2023-03" db="EMBL/GenBank/DDBJ databases">
        <title>Massive genome expansion in bonnet fungi (Mycena s.s.) driven by repeated elements and novel gene families across ecological guilds.</title>
        <authorList>
            <consortium name="Lawrence Berkeley National Laboratory"/>
            <person name="Harder C.B."/>
            <person name="Miyauchi S."/>
            <person name="Viragh M."/>
            <person name="Kuo A."/>
            <person name="Thoen E."/>
            <person name="Andreopoulos B."/>
            <person name="Lu D."/>
            <person name="Skrede I."/>
            <person name="Drula E."/>
            <person name="Henrissat B."/>
            <person name="Morin E."/>
            <person name="Kohler A."/>
            <person name="Barry K."/>
            <person name="LaButti K."/>
            <person name="Morin E."/>
            <person name="Salamov A."/>
            <person name="Lipzen A."/>
            <person name="Mereny Z."/>
            <person name="Hegedus B."/>
            <person name="Baldrian P."/>
            <person name="Stursova M."/>
            <person name="Weitz H."/>
            <person name="Taylor A."/>
            <person name="Grigoriev I.V."/>
            <person name="Nagy L.G."/>
            <person name="Martin F."/>
            <person name="Kauserud H."/>
        </authorList>
    </citation>
    <scope>NUCLEOTIDE SEQUENCE</scope>
    <source>
        <strain evidence="2">CBHHK067</strain>
    </source>
</reference>
<organism evidence="2 3">
    <name type="scientific">Mycena rosella</name>
    <name type="common">Pink bonnet</name>
    <name type="synonym">Agaricus rosellus</name>
    <dbReference type="NCBI Taxonomy" id="1033263"/>
    <lineage>
        <taxon>Eukaryota</taxon>
        <taxon>Fungi</taxon>
        <taxon>Dikarya</taxon>
        <taxon>Basidiomycota</taxon>
        <taxon>Agaricomycotina</taxon>
        <taxon>Agaricomycetes</taxon>
        <taxon>Agaricomycetidae</taxon>
        <taxon>Agaricales</taxon>
        <taxon>Marasmiineae</taxon>
        <taxon>Mycenaceae</taxon>
        <taxon>Mycena</taxon>
    </lineage>
</organism>
<evidence type="ECO:0000256" key="1">
    <source>
        <dbReference type="SAM" id="MobiDB-lite"/>
    </source>
</evidence>
<dbReference type="AlphaFoldDB" id="A0AAD7BB85"/>
<proteinExistence type="predicted"/>
<dbReference type="Proteomes" id="UP001221757">
    <property type="component" value="Unassembled WGS sequence"/>
</dbReference>
<feature type="compositionally biased region" description="Basic residues" evidence="1">
    <location>
        <begin position="96"/>
        <end position="107"/>
    </location>
</feature>
<evidence type="ECO:0000313" key="2">
    <source>
        <dbReference type="EMBL" id="KAJ7615798.1"/>
    </source>
</evidence>